<dbReference type="SUPFAM" id="SSF116734">
    <property type="entry name" value="DNA methylase specificity domain"/>
    <property type="match status" value="2"/>
</dbReference>
<dbReference type="InterPro" id="IPR000055">
    <property type="entry name" value="Restrct_endonuc_typeI_TRD"/>
</dbReference>
<dbReference type="OrthoDB" id="825893at2"/>
<reference evidence="6 7" key="1">
    <citation type="submission" date="2017-11" db="EMBL/GenBank/DDBJ databases">
        <title>Rhodohalobacter 15182 sp. nov., isolated from a salt lake.</title>
        <authorList>
            <person name="Han S."/>
        </authorList>
    </citation>
    <scope>NUCLEOTIDE SEQUENCE [LARGE SCALE GENOMIC DNA]</scope>
    <source>
        <strain evidence="6 7">15182</strain>
    </source>
</reference>
<dbReference type="Pfam" id="PF01420">
    <property type="entry name" value="Methylase_S"/>
    <property type="match status" value="2"/>
</dbReference>
<keyword evidence="4" id="KW-0175">Coiled coil</keyword>
<keyword evidence="6" id="KW-0255">Endonuclease</keyword>
<keyword evidence="2" id="KW-0680">Restriction system</keyword>
<feature type="domain" description="Type I restriction modification DNA specificity" evidence="5">
    <location>
        <begin position="194"/>
        <end position="356"/>
    </location>
</feature>
<comment type="caution">
    <text evidence="6">The sequence shown here is derived from an EMBL/GenBank/DDBJ whole genome shotgun (WGS) entry which is preliminary data.</text>
</comment>
<comment type="similarity">
    <text evidence="1">Belongs to the type-I restriction system S methylase family.</text>
</comment>
<name>A0A2N0VHN2_9BACT</name>
<dbReference type="GO" id="GO:0004519">
    <property type="term" value="F:endonuclease activity"/>
    <property type="evidence" value="ECO:0007669"/>
    <property type="project" value="UniProtKB-KW"/>
</dbReference>
<dbReference type="Proteomes" id="UP000233398">
    <property type="component" value="Unassembled WGS sequence"/>
</dbReference>
<accession>A0A2N0VHN2</accession>
<dbReference type="Gene3D" id="1.10.287.1120">
    <property type="entry name" value="Bipartite methylase S protein"/>
    <property type="match status" value="1"/>
</dbReference>
<feature type="coiled-coil region" evidence="4">
    <location>
        <begin position="156"/>
        <end position="187"/>
    </location>
</feature>
<feature type="domain" description="Type I restriction modification DNA specificity" evidence="5">
    <location>
        <begin position="18"/>
        <end position="172"/>
    </location>
</feature>
<evidence type="ECO:0000313" key="6">
    <source>
        <dbReference type="EMBL" id="PKD43701.1"/>
    </source>
</evidence>
<evidence type="ECO:0000259" key="5">
    <source>
        <dbReference type="Pfam" id="PF01420"/>
    </source>
</evidence>
<feature type="coiled-coil region" evidence="4">
    <location>
        <begin position="341"/>
        <end position="368"/>
    </location>
</feature>
<protein>
    <submittedName>
        <fullName evidence="6">Restriction endonuclease subunit S</fullName>
    </submittedName>
</protein>
<dbReference type="PANTHER" id="PTHR43140:SF1">
    <property type="entry name" value="TYPE I RESTRICTION ENZYME ECOKI SPECIFICITY SUBUNIT"/>
    <property type="match status" value="1"/>
</dbReference>
<dbReference type="InterPro" id="IPR051212">
    <property type="entry name" value="Type-I_RE_S_subunit"/>
</dbReference>
<dbReference type="GO" id="GO:0009307">
    <property type="term" value="P:DNA restriction-modification system"/>
    <property type="evidence" value="ECO:0007669"/>
    <property type="project" value="UniProtKB-KW"/>
</dbReference>
<dbReference type="AlphaFoldDB" id="A0A2N0VHN2"/>
<evidence type="ECO:0000313" key="7">
    <source>
        <dbReference type="Proteomes" id="UP000233398"/>
    </source>
</evidence>
<dbReference type="CDD" id="cd17262">
    <property type="entry name" value="RMtype1_S_Aco12261I-TRD2-CR2"/>
    <property type="match status" value="2"/>
</dbReference>
<organism evidence="6 7">
    <name type="scientific">Rhodohalobacter barkolensis</name>
    <dbReference type="NCBI Taxonomy" id="2053187"/>
    <lineage>
        <taxon>Bacteria</taxon>
        <taxon>Pseudomonadati</taxon>
        <taxon>Balneolota</taxon>
        <taxon>Balneolia</taxon>
        <taxon>Balneolales</taxon>
        <taxon>Balneolaceae</taxon>
        <taxon>Rhodohalobacter</taxon>
    </lineage>
</organism>
<keyword evidence="6" id="KW-0540">Nuclease</keyword>
<gene>
    <name evidence="6" type="ORF">CWD77_09070</name>
</gene>
<dbReference type="Gene3D" id="3.90.220.20">
    <property type="entry name" value="DNA methylase specificity domains"/>
    <property type="match status" value="2"/>
</dbReference>
<evidence type="ECO:0000256" key="2">
    <source>
        <dbReference type="ARBA" id="ARBA00022747"/>
    </source>
</evidence>
<keyword evidence="7" id="KW-1185">Reference proteome</keyword>
<evidence type="ECO:0000256" key="1">
    <source>
        <dbReference type="ARBA" id="ARBA00010923"/>
    </source>
</evidence>
<proteinExistence type="inferred from homology"/>
<evidence type="ECO:0000256" key="3">
    <source>
        <dbReference type="ARBA" id="ARBA00023125"/>
    </source>
</evidence>
<dbReference type="EMBL" id="PISP01000002">
    <property type="protein sequence ID" value="PKD43701.1"/>
    <property type="molecule type" value="Genomic_DNA"/>
</dbReference>
<dbReference type="GO" id="GO:0003677">
    <property type="term" value="F:DNA binding"/>
    <property type="evidence" value="ECO:0007669"/>
    <property type="project" value="UniProtKB-KW"/>
</dbReference>
<evidence type="ECO:0000256" key="4">
    <source>
        <dbReference type="SAM" id="Coils"/>
    </source>
</evidence>
<dbReference type="InterPro" id="IPR044946">
    <property type="entry name" value="Restrct_endonuc_typeI_TRD_sf"/>
</dbReference>
<sequence>MTDAIYSGVGMSYENYLKRLDEICENLDRLREPISKNKREPGPYPYYGASGIVDHVADYIFDEDLLLVSEDGANLLDRTYPIAFSISGKNWVNNHAHVLRFLDKVSQRLIEYYLNSIKLDPWVSGMAQPKLNQRNLNSIPVPFPPLPEQKRIVGILDEAFEAIDQAKANIERNIENAEELFQSKLNEIFSQRGEGWEEKRLEEVCENLDRMREPISKKNREEGPYPYYGASGIVDYVADYIFDEDLLLVSEDGANLLARTYPIAFSISGKNWVNNHAHVLRFENMASQRFIEYYLNSIKLDPWVSGMAQPKLNQRNLHSIPVPFPPLEDQKKVVSGLDVLKNDVEAITEAYKNKINGLEELKKSILQKAFSGELTANEHVAA</sequence>
<keyword evidence="3" id="KW-0238">DNA-binding</keyword>
<keyword evidence="6" id="KW-0378">Hydrolase</keyword>
<dbReference type="PANTHER" id="PTHR43140">
    <property type="entry name" value="TYPE-1 RESTRICTION ENZYME ECOKI SPECIFICITY PROTEIN"/>
    <property type="match status" value="1"/>
</dbReference>